<reference evidence="8 9" key="1">
    <citation type="submission" date="2015-05" db="EMBL/GenBank/DDBJ databases">
        <title>Genome sequencing and analysis of members of genus Stenotrophomonas.</title>
        <authorList>
            <person name="Patil P.P."/>
            <person name="Midha S."/>
            <person name="Patil P.B."/>
        </authorList>
    </citation>
    <scope>NUCLEOTIDE SEQUENCE [LARGE SCALE GENOMIC DNA]</scope>
    <source>
        <strain evidence="8 9">DSM 21858</strain>
    </source>
</reference>
<keyword evidence="5" id="KW-0975">Bacterial flagellum</keyword>
<dbReference type="NCBIfam" id="TIGR02550">
    <property type="entry name" value="flagell_flgL"/>
    <property type="match status" value="1"/>
</dbReference>
<evidence type="ECO:0000259" key="6">
    <source>
        <dbReference type="Pfam" id="PF00669"/>
    </source>
</evidence>
<keyword evidence="8" id="KW-0966">Cell projection</keyword>
<evidence type="ECO:0000256" key="2">
    <source>
        <dbReference type="ARBA" id="ARBA00004613"/>
    </source>
</evidence>
<keyword evidence="4" id="KW-0964">Secreted</keyword>
<dbReference type="GO" id="GO:0005576">
    <property type="term" value="C:extracellular region"/>
    <property type="evidence" value="ECO:0007669"/>
    <property type="project" value="UniProtKB-SubCell"/>
</dbReference>
<comment type="subcellular location">
    <subcellularLocation>
        <location evidence="1">Bacterial flagellum</location>
    </subcellularLocation>
    <subcellularLocation>
        <location evidence="2">Secreted</location>
    </subcellularLocation>
</comment>
<dbReference type="Proteomes" id="UP000052052">
    <property type="component" value="Unassembled WGS sequence"/>
</dbReference>
<dbReference type="Gene3D" id="1.20.1330.10">
    <property type="entry name" value="f41 fragment of flagellin, N-terminal domain"/>
    <property type="match status" value="1"/>
</dbReference>
<dbReference type="SUPFAM" id="SSF64518">
    <property type="entry name" value="Phase 1 flagellin"/>
    <property type="match status" value="1"/>
</dbReference>
<dbReference type="InterPro" id="IPR001029">
    <property type="entry name" value="Flagellin_N"/>
</dbReference>
<evidence type="ECO:0000256" key="1">
    <source>
        <dbReference type="ARBA" id="ARBA00004365"/>
    </source>
</evidence>
<dbReference type="STRING" id="344882.ABB29_04065"/>
<evidence type="ECO:0000256" key="5">
    <source>
        <dbReference type="ARBA" id="ARBA00023143"/>
    </source>
</evidence>
<dbReference type="Pfam" id="PF21158">
    <property type="entry name" value="flgK_1st_1"/>
    <property type="match status" value="1"/>
</dbReference>
<sequence length="400" mass="41932">MNNRISTSMMYQQSVSTLLGKQAKLAHTQQQLSSGQRLVTAKDDPVAAGTAVGLDRSLAQLERFGANANGVQNRLGLQENALTSVGSAMARIHELTLQANNSAYGDDSRQAISTELKAIKAGLLDLANSTDGSGRYLFGGTSDGSAPFALSGGGVVYSGDQTQRQVEVAPDMFVSDTLPGSEVFLRMATGDGRVDGHADAANTGTGLLMDFAATDTGAWNGQRYQIAFTAADSYEIRDAANTIVATGSYTAGDGISIGGLQLTLQGQPAAGDRFEIGPAGTRDIFSTVQNLIDTLASNPTTDAQRTAMQNSLQSALRDIGTAQEKMIDARASGGAQLAAIDTAASLREANSVTLKGTLSSLRDLDWAEAIGRYNLENTSLQAAQTIFMQMQSMSLFKMMG</sequence>
<dbReference type="GO" id="GO:0005198">
    <property type="term" value="F:structural molecule activity"/>
    <property type="evidence" value="ECO:0007669"/>
    <property type="project" value="InterPro"/>
</dbReference>
<evidence type="ECO:0000256" key="3">
    <source>
        <dbReference type="ARBA" id="ARBA00005709"/>
    </source>
</evidence>
<keyword evidence="8" id="KW-0969">Cilium</keyword>
<proteinExistence type="inferred from homology"/>
<evidence type="ECO:0000259" key="7">
    <source>
        <dbReference type="Pfam" id="PF21158"/>
    </source>
</evidence>
<dbReference type="InterPro" id="IPR049119">
    <property type="entry name" value="FlgK_D2-like"/>
</dbReference>
<dbReference type="EMBL" id="LDJL01000004">
    <property type="protein sequence ID" value="KRG71007.1"/>
    <property type="molecule type" value="Genomic_DNA"/>
</dbReference>
<dbReference type="Pfam" id="PF00669">
    <property type="entry name" value="Flagellin_N"/>
    <property type="match status" value="1"/>
</dbReference>
<gene>
    <name evidence="8" type="ORF">ABB29_04065</name>
</gene>
<dbReference type="PANTHER" id="PTHR42792">
    <property type="entry name" value="FLAGELLIN"/>
    <property type="match status" value="1"/>
</dbReference>
<evidence type="ECO:0000313" key="8">
    <source>
        <dbReference type="EMBL" id="KRG71007.1"/>
    </source>
</evidence>
<comment type="caution">
    <text evidence="8">The sequence shown here is derived from an EMBL/GenBank/DDBJ whole genome shotgun (WGS) entry which is preliminary data.</text>
</comment>
<dbReference type="GO" id="GO:0071973">
    <property type="term" value="P:bacterial-type flagellum-dependent cell motility"/>
    <property type="evidence" value="ECO:0007669"/>
    <property type="project" value="InterPro"/>
</dbReference>
<dbReference type="RefSeq" id="WP_057657332.1">
    <property type="nucleotide sequence ID" value="NZ_LDJL01000004.1"/>
</dbReference>
<protein>
    <submittedName>
        <fullName evidence="8">Flagellar hook protein FlgL</fullName>
    </submittedName>
</protein>
<dbReference type="InterPro" id="IPR013384">
    <property type="entry name" value="Flagell_FlgL"/>
</dbReference>
<dbReference type="GO" id="GO:0009424">
    <property type="term" value="C:bacterial-type flagellum hook"/>
    <property type="evidence" value="ECO:0007669"/>
    <property type="project" value="InterPro"/>
</dbReference>
<dbReference type="PATRIC" id="fig|344882.3.peg.2142"/>
<keyword evidence="8" id="KW-0282">Flagellum</keyword>
<accession>A0A0R0CM47</accession>
<dbReference type="AlphaFoldDB" id="A0A0R0CM47"/>
<dbReference type="OrthoDB" id="9768249at2"/>
<evidence type="ECO:0000313" key="9">
    <source>
        <dbReference type="Proteomes" id="UP000052052"/>
    </source>
</evidence>
<name>A0A0R0CM47_9GAMM</name>
<feature type="domain" description="Flagellar hook-associated protein 1 D2-like" evidence="7">
    <location>
        <begin position="198"/>
        <end position="278"/>
    </location>
</feature>
<keyword evidence="9" id="KW-1185">Reference proteome</keyword>
<evidence type="ECO:0000256" key="4">
    <source>
        <dbReference type="ARBA" id="ARBA00022525"/>
    </source>
</evidence>
<comment type="similarity">
    <text evidence="3">Belongs to the bacterial flagellin family.</text>
</comment>
<organism evidence="8 9">
    <name type="scientific">Pseudoxanthomonas dokdonensis</name>
    <dbReference type="NCBI Taxonomy" id="344882"/>
    <lineage>
        <taxon>Bacteria</taxon>
        <taxon>Pseudomonadati</taxon>
        <taxon>Pseudomonadota</taxon>
        <taxon>Gammaproteobacteria</taxon>
        <taxon>Lysobacterales</taxon>
        <taxon>Lysobacteraceae</taxon>
        <taxon>Pseudoxanthomonas</taxon>
    </lineage>
</organism>
<dbReference type="PANTHER" id="PTHR42792:SF1">
    <property type="entry name" value="FLAGELLAR HOOK-ASSOCIATED PROTEIN 3"/>
    <property type="match status" value="1"/>
</dbReference>
<feature type="domain" description="Flagellin N-terminal" evidence="6">
    <location>
        <begin position="5"/>
        <end position="141"/>
    </location>
</feature>
<dbReference type="InterPro" id="IPR001492">
    <property type="entry name" value="Flagellin"/>
</dbReference>